<keyword evidence="2" id="KW-0732">Signal</keyword>
<reference evidence="5 6" key="2">
    <citation type="submission" date="2025-04" db="UniProtKB">
        <authorList>
            <consortium name="RefSeq"/>
        </authorList>
    </citation>
    <scope>IDENTIFICATION</scope>
    <source>
        <tissue evidence="5 6">Whole sample</tissue>
    </source>
</reference>
<dbReference type="InterPro" id="IPR049109">
    <property type="entry name" value="TARSH/FNDC1_C"/>
</dbReference>
<feature type="signal peptide" evidence="2">
    <location>
        <begin position="1"/>
        <end position="22"/>
    </location>
</feature>
<sequence>MPDIFFFLWWIVLQAVTLQVSSMTNSIGQDCVVSLTIPMDKIKSSCNTDERTLRKMQALEAKLERMYTSVRGFEVRMPQVTNHLNGNQETMKRLEFNLAQSATYVKRLEDRVLDLEAKLSQIEKGDYTVSQRDNSLDSLLDPVRPMVMHEMERFKQEWMKNMAENIVPAILNSENKLGVAFKDKLIQTLRTHIKMSNVRPSEIVESSSEIEDFNNSTNEEDFETEFMVVSKPTKVLETSSESPWDSRALDMLARTLKTVSLVSNDTIPENVTSDEKGTLTSSFDHHEESLMKLLTFVKSQVSKEVNERLSEIDFKIQNISDIFQTRSEMLGNNISNYQEMENNQRNSMERNISDIRGGLSLLETKFQQGLTSLPKTIENHTKSKLSSLETIFSQKLQQAISRIDSDIYTQNRRVNISANLVKIFQETLAKYQNQSRTEINQLQQKVADLSLAMKATAKDDSDVMKERLRYLEEEIQAVSDSQLFMEQGIDKLKTSFTNSYQNAQNEIRNLNRQLQDVEFEVLGIDQLKVSMGTQDIALNNTVEKVNSFEIKLNNIQKTFSDFTVEVMSEDQWVPFNFTNSFFRNDCEGGKKLIRKSFFGASVVKFVGVQLCSKSRYKIFLGTSKGGMFYDIGDKAGRGEDHCQFVGAIDPDNSIKAAYIVDKKLTFSTTQGYIRAHWNEEPQFGSISLLQPTPAFYECGVMIP</sequence>
<dbReference type="GeneID" id="111122896"/>
<feature type="coiled-coil region" evidence="1">
    <location>
        <begin position="432"/>
        <end position="558"/>
    </location>
</feature>
<keyword evidence="4" id="KW-1185">Reference proteome</keyword>
<feature type="chain" id="PRO_5044666214" evidence="2">
    <location>
        <begin position="23"/>
        <end position="703"/>
    </location>
</feature>
<dbReference type="RefSeq" id="XP_022320646.1">
    <property type="nucleotide sequence ID" value="XM_022464938.1"/>
</dbReference>
<feature type="domain" description="Target of Nesh-SH3/FNDC1 C-terminal" evidence="3">
    <location>
        <begin position="572"/>
        <end position="703"/>
    </location>
</feature>
<evidence type="ECO:0000259" key="3">
    <source>
        <dbReference type="Pfam" id="PF21731"/>
    </source>
</evidence>
<dbReference type="PANTHER" id="PTHR23197:SF11">
    <property type="entry name" value="RE03558P"/>
    <property type="match status" value="1"/>
</dbReference>
<gene>
    <name evidence="5 6" type="primary">LOC111122896</name>
</gene>
<evidence type="ECO:0000256" key="2">
    <source>
        <dbReference type="SAM" id="SignalP"/>
    </source>
</evidence>
<evidence type="ECO:0000313" key="6">
    <source>
        <dbReference type="RefSeq" id="XP_022320646.1"/>
    </source>
</evidence>
<evidence type="ECO:0000313" key="5">
    <source>
        <dbReference type="RefSeq" id="XP_022320638.1"/>
    </source>
</evidence>
<dbReference type="Pfam" id="PF21731">
    <property type="entry name" value="TARSH_C"/>
    <property type="match status" value="1"/>
</dbReference>
<dbReference type="PANTHER" id="PTHR23197">
    <property type="entry name" value="TARSH-RELATED FIBRONECTIN DOMAIN-CONTAINING"/>
    <property type="match status" value="1"/>
</dbReference>
<keyword evidence="1" id="KW-0175">Coiled coil</keyword>
<dbReference type="AlphaFoldDB" id="A0A8B8CXV5"/>
<dbReference type="OrthoDB" id="6129306at2759"/>
<accession>A0A8B8CXV5</accession>
<dbReference type="Gene3D" id="1.20.5.340">
    <property type="match status" value="1"/>
</dbReference>
<protein>
    <submittedName>
        <fullName evidence="5 6">Myosin-11-like</fullName>
    </submittedName>
</protein>
<proteinExistence type="predicted"/>
<organism evidence="4 5">
    <name type="scientific">Crassostrea virginica</name>
    <name type="common">Eastern oyster</name>
    <dbReference type="NCBI Taxonomy" id="6565"/>
    <lineage>
        <taxon>Eukaryota</taxon>
        <taxon>Metazoa</taxon>
        <taxon>Spiralia</taxon>
        <taxon>Lophotrochozoa</taxon>
        <taxon>Mollusca</taxon>
        <taxon>Bivalvia</taxon>
        <taxon>Autobranchia</taxon>
        <taxon>Pteriomorphia</taxon>
        <taxon>Ostreida</taxon>
        <taxon>Ostreoidea</taxon>
        <taxon>Ostreidae</taxon>
        <taxon>Crassostrea</taxon>
    </lineage>
</organism>
<name>A0A8B8CXV5_CRAVI</name>
<dbReference type="RefSeq" id="XP_022320638.1">
    <property type="nucleotide sequence ID" value="XM_022464930.1"/>
</dbReference>
<dbReference type="KEGG" id="cvn:111122896"/>
<dbReference type="Proteomes" id="UP000694844">
    <property type="component" value="Chromosome 1"/>
</dbReference>
<reference evidence="4" key="1">
    <citation type="submission" date="2024-06" db="UniProtKB">
        <authorList>
            <consortium name="RefSeq"/>
        </authorList>
    </citation>
    <scope>NUCLEOTIDE SEQUENCE [LARGE SCALE GENOMIC DNA]</scope>
</reference>
<evidence type="ECO:0000256" key="1">
    <source>
        <dbReference type="SAM" id="Coils"/>
    </source>
</evidence>
<evidence type="ECO:0000313" key="4">
    <source>
        <dbReference type="Proteomes" id="UP000694844"/>
    </source>
</evidence>